<organism evidence="1 2">
    <name type="scientific">Sporolactobacillus inulinus</name>
    <dbReference type="NCBI Taxonomy" id="2078"/>
    <lineage>
        <taxon>Bacteria</taxon>
        <taxon>Bacillati</taxon>
        <taxon>Bacillota</taxon>
        <taxon>Bacilli</taxon>
        <taxon>Bacillales</taxon>
        <taxon>Sporolactobacillaceae</taxon>
        <taxon>Sporolactobacillus</taxon>
    </lineage>
</organism>
<dbReference type="Proteomes" id="UP000319716">
    <property type="component" value="Unassembled WGS sequence"/>
</dbReference>
<evidence type="ECO:0000313" key="1">
    <source>
        <dbReference type="EMBL" id="GAY77997.1"/>
    </source>
</evidence>
<dbReference type="GO" id="GO:0047355">
    <property type="term" value="F:CDP-glycerol glycerophosphotransferase activity"/>
    <property type="evidence" value="ECO:0007669"/>
    <property type="project" value="UniProtKB-EC"/>
</dbReference>
<gene>
    <name evidence="1" type="ORF">NBRC111894_3551</name>
</gene>
<accession>A0A4Y1ZFR9</accession>
<sequence>MRYYHKKQLIALQRALIKLTTYYGQQSVSNVMDTVDSCYSLIDSLDVVNKETLAFTLTNVRDTLSDVSKRAETKRLSAFNGVNQLFTHISEIKRCISEEDVEFEIVFFPYKASMWDCMESVWREVKKNKNCKCSVIPVPYYKLDKDGNNTEFCYEGEKFPDEVPIVSYSEYNLEEQHPDIVYFHNPYDQYNLVTRVLDEYFSSNLKNILKSWFTYPIMLREVMTLRNRQHSYYHQD</sequence>
<dbReference type="EMBL" id="BEXB01000037">
    <property type="protein sequence ID" value="GAY77997.1"/>
    <property type="molecule type" value="Genomic_DNA"/>
</dbReference>
<proteinExistence type="predicted"/>
<dbReference type="EC" id="2.7.8.12" evidence="1"/>
<protein>
    <submittedName>
        <fullName evidence="1">CDP-glycerol:poly(Glycerophosphate) glycerophosphotransferase</fullName>
        <ecNumber evidence="1">2.7.8.12</ecNumber>
    </submittedName>
</protein>
<dbReference type="AlphaFoldDB" id="A0A4Y1ZFR9"/>
<name>A0A4Y1ZFR9_9BACL</name>
<dbReference type="RefSeq" id="WP_262393194.1">
    <property type="nucleotide sequence ID" value="NZ_BEXB01000037.1"/>
</dbReference>
<reference evidence="1 2" key="1">
    <citation type="submission" date="2017-11" db="EMBL/GenBank/DDBJ databases">
        <title>Draft Genome Sequence of Sporolactobacillus inulinus NBRC 111894 Isolated from Koso, a Japanese Sugar-Vegetable Fermented Beverage.</title>
        <authorList>
            <person name="Chiou T.Y."/>
            <person name="Oshima K."/>
            <person name="Suda W."/>
            <person name="Hattori M."/>
            <person name="Takahashi T."/>
        </authorList>
    </citation>
    <scope>NUCLEOTIDE SEQUENCE [LARGE SCALE GENOMIC DNA]</scope>
    <source>
        <strain evidence="1 2">NBRC111894</strain>
    </source>
</reference>
<comment type="caution">
    <text evidence="1">The sequence shown here is derived from an EMBL/GenBank/DDBJ whole genome shotgun (WGS) entry which is preliminary data.</text>
</comment>
<keyword evidence="1" id="KW-0808">Transferase</keyword>
<evidence type="ECO:0000313" key="2">
    <source>
        <dbReference type="Proteomes" id="UP000319716"/>
    </source>
</evidence>